<dbReference type="AlphaFoldDB" id="A0A941BK70"/>
<evidence type="ECO:0000259" key="1">
    <source>
        <dbReference type="Pfam" id="PF20285"/>
    </source>
</evidence>
<feature type="domain" description="ABC-three component systems C-terminal" evidence="1">
    <location>
        <begin position="71"/>
        <end position="183"/>
    </location>
</feature>
<gene>
    <name evidence="2" type="ORF">KAK06_14805</name>
</gene>
<organism evidence="2 3">
    <name type="scientific">Ideonella aquatica</name>
    <dbReference type="NCBI Taxonomy" id="2824119"/>
    <lineage>
        <taxon>Bacteria</taxon>
        <taxon>Pseudomonadati</taxon>
        <taxon>Pseudomonadota</taxon>
        <taxon>Betaproteobacteria</taxon>
        <taxon>Burkholderiales</taxon>
        <taxon>Sphaerotilaceae</taxon>
        <taxon>Ideonella</taxon>
    </lineage>
</organism>
<evidence type="ECO:0000313" key="3">
    <source>
        <dbReference type="Proteomes" id="UP000678374"/>
    </source>
</evidence>
<dbReference type="RefSeq" id="WP_210802901.1">
    <property type="nucleotide sequence ID" value="NZ_JAGQDE010000013.1"/>
</dbReference>
<sequence length="186" mass="20207">MFTSQSGNKADGDIVGGNQTKTVTNVYASPSPLAKLYEKFRAASEGQPYIAQISEQLQHYCSVDTDGDVRGLDVKLTAADRQDLIRAASKLKEAATKIIMKWQTSGIAQDILTIILGQLYSAFLLNVTPAIEAGKSREEVDALINEKVIKPAADMLGDNDLMLSPADILGLLFYLGGNCHVRWDKC</sequence>
<protein>
    <recommendedName>
        <fullName evidence="1">ABC-three component systems C-terminal domain-containing protein</fullName>
    </recommendedName>
</protein>
<proteinExistence type="predicted"/>
<dbReference type="EMBL" id="JAGQDE010000013">
    <property type="protein sequence ID" value="MBQ0960222.1"/>
    <property type="molecule type" value="Genomic_DNA"/>
</dbReference>
<comment type="caution">
    <text evidence="2">The sequence shown here is derived from an EMBL/GenBank/DDBJ whole genome shotgun (WGS) entry which is preliminary data.</text>
</comment>
<keyword evidence="3" id="KW-1185">Reference proteome</keyword>
<dbReference type="Proteomes" id="UP000678374">
    <property type="component" value="Unassembled WGS sequence"/>
</dbReference>
<reference evidence="2" key="1">
    <citation type="submission" date="2021-04" db="EMBL/GenBank/DDBJ databases">
        <title>The genome sequence of Ideonella sp. 4Y11.</title>
        <authorList>
            <person name="Liu Y."/>
        </authorList>
    </citation>
    <scope>NUCLEOTIDE SEQUENCE</scope>
    <source>
        <strain evidence="2">4Y11</strain>
    </source>
</reference>
<dbReference type="Pfam" id="PF20285">
    <property type="entry name" value="CTD9"/>
    <property type="match status" value="1"/>
</dbReference>
<dbReference type="InterPro" id="IPR046911">
    <property type="entry name" value="ABC-3C_CTD9"/>
</dbReference>
<accession>A0A941BK70</accession>
<name>A0A941BK70_9BURK</name>
<evidence type="ECO:0000313" key="2">
    <source>
        <dbReference type="EMBL" id="MBQ0960222.1"/>
    </source>
</evidence>